<name>A0A8X8B4D2_BRACI</name>
<evidence type="ECO:0000256" key="1">
    <source>
        <dbReference type="SAM" id="MobiDB-lite"/>
    </source>
</evidence>
<evidence type="ECO:0000313" key="2">
    <source>
        <dbReference type="EMBL" id="KAG2323544.1"/>
    </source>
</evidence>
<dbReference type="Proteomes" id="UP000886595">
    <property type="component" value="Unassembled WGS sequence"/>
</dbReference>
<proteinExistence type="predicted"/>
<accession>A0A8X8B4D2</accession>
<gene>
    <name evidence="2" type="ORF">Bca52824_016757</name>
</gene>
<protein>
    <submittedName>
        <fullName evidence="2">Uncharacterized protein</fullName>
    </submittedName>
</protein>
<sequence>MTRDHGKEGKQDKGKGVASASQDQVVTADQKFGPPNRKPPREFLSRRHGIPAEVYAQKEAEVEQMIEEGLRSDAEEEVESPKERKRLREQVLSHASRLWRSA</sequence>
<dbReference type="AlphaFoldDB" id="A0A8X8B4D2"/>
<reference evidence="2 3" key="1">
    <citation type="submission" date="2020-02" db="EMBL/GenBank/DDBJ databases">
        <authorList>
            <person name="Ma Q."/>
            <person name="Huang Y."/>
            <person name="Song X."/>
            <person name="Pei D."/>
        </authorList>
    </citation>
    <scope>NUCLEOTIDE SEQUENCE [LARGE SCALE GENOMIC DNA]</scope>
    <source>
        <strain evidence="2">Sxm20200214</strain>
        <tissue evidence="2">Leaf</tissue>
    </source>
</reference>
<dbReference type="EMBL" id="JAAMPC010000003">
    <property type="protein sequence ID" value="KAG2323544.1"/>
    <property type="molecule type" value="Genomic_DNA"/>
</dbReference>
<organism evidence="2 3">
    <name type="scientific">Brassica carinata</name>
    <name type="common">Ethiopian mustard</name>
    <name type="synonym">Abyssinian cabbage</name>
    <dbReference type="NCBI Taxonomy" id="52824"/>
    <lineage>
        <taxon>Eukaryota</taxon>
        <taxon>Viridiplantae</taxon>
        <taxon>Streptophyta</taxon>
        <taxon>Embryophyta</taxon>
        <taxon>Tracheophyta</taxon>
        <taxon>Spermatophyta</taxon>
        <taxon>Magnoliopsida</taxon>
        <taxon>eudicotyledons</taxon>
        <taxon>Gunneridae</taxon>
        <taxon>Pentapetalae</taxon>
        <taxon>rosids</taxon>
        <taxon>malvids</taxon>
        <taxon>Brassicales</taxon>
        <taxon>Brassicaceae</taxon>
        <taxon>Brassiceae</taxon>
        <taxon>Brassica</taxon>
    </lineage>
</organism>
<keyword evidence="3" id="KW-1185">Reference proteome</keyword>
<comment type="caution">
    <text evidence="2">The sequence shown here is derived from an EMBL/GenBank/DDBJ whole genome shotgun (WGS) entry which is preliminary data.</text>
</comment>
<evidence type="ECO:0000313" key="3">
    <source>
        <dbReference type="Proteomes" id="UP000886595"/>
    </source>
</evidence>
<feature type="compositionally biased region" description="Basic and acidic residues" evidence="1">
    <location>
        <begin position="1"/>
        <end position="15"/>
    </location>
</feature>
<feature type="region of interest" description="Disordered" evidence="1">
    <location>
        <begin position="1"/>
        <end position="49"/>
    </location>
</feature>